<dbReference type="InterPro" id="IPR001173">
    <property type="entry name" value="Glyco_trans_2-like"/>
</dbReference>
<dbReference type="SUPFAM" id="SSF53448">
    <property type="entry name" value="Nucleotide-diphospho-sugar transferases"/>
    <property type="match status" value="1"/>
</dbReference>
<dbReference type="Pfam" id="PF00535">
    <property type="entry name" value="Glycos_transf_2"/>
    <property type="match status" value="1"/>
</dbReference>
<feature type="domain" description="Glycosyltransferase 2-like" evidence="1">
    <location>
        <begin position="4"/>
        <end position="163"/>
    </location>
</feature>
<dbReference type="Proteomes" id="UP000660070">
    <property type="component" value="Unassembled WGS sequence"/>
</dbReference>
<name>A0ABS0FDE4_9FLAO</name>
<dbReference type="Gene3D" id="3.90.550.10">
    <property type="entry name" value="Spore Coat Polysaccharide Biosynthesis Protein SpsA, Chain A"/>
    <property type="match status" value="1"/>
</dbReference>
<dbReference type="PANTHER" id="PTHR22916">
    <property type="entry name" value="GLYCOSYLTRANSFERASE"/>
    <property type="match status" value="1"/>
</dbReference>
<evidence type="ECO:0000313" key="2">
    <source>
        <dbReference type="EMBL" id="MBF8457735.1"/>
    </source>
</evidence>
<accession>A0ABS0FDE4</accession>
<reference evidence="2 3" key="1">
    <citation type="submission" date="2020-11" db="EMBL/GenBank/DDBJ databases">
        <title>Kaistella gelatinilytica sp. nov., a flavobacterium isolated from Antarctic Soil.</title>
        <authorList>
            <person name="Li J."/>
        </authorList>
    </citation>
    <scope>NUCLEOTIDE SEQUENCE [LARGE SCALE GENOMIC DNA]</scope>
    <source>
        <strain evidence="2 3">G5-32</strain>
    </source>
</reference>
<sequence length="278" mass="32274">MKFSILIAHYNNARYFKKCFDSLVAQTYSNWETIILDDGSREEEKVAIKKIIKDDVRFKYYENSSNQGVGFTKRKLIELANGEILGYVDPDDALLPSALQNSIAAFLKHNKASLTYSRFMSCDKDLKPIGPFKAAKQIENGNPYFFNCPIQINHFVCFKKGIYETTEKMNPELQISEDQDLYLKLYEKGKAIFIDDTNYLYRSHDGGISQNENKKKSYEYWAKVIFNAMHRRGLTMINGQKIPAEYTSSQEIFDLLAYQNSIVYRLKKKLKIILQSFS</sequence>
<dbReference type="PANTHER" id="PTHR22916:SF3">
    <property type="entry name" value="UDP-GLCNAC:BETAGAL BETA-1,3-N-ACETYLGLUCOSAMINYLTRANSFERASE-LIKE PROTEIN 1"/>
    <property type="match status" value="1"/>
</dbReference>
<protein>
    <submittedName>
        <fullName evidence="2">Glycosyltransferase</fullName>
    </submittedName>
</protein>
<comment type="caution">
    <text evidence="2">The sequence shown here is derived from an EMBL/GenBank/DDBJ whole genome shotgun (WGS) entry which is preliminary data.</text>
</comment>
<evidence type="ECO:0000313" key="3">
    <source>
        <dbReference type="Proteomes" id="UP000660070"/>
    </source>
</evidence>
<keyword evidence="3" id="KW-1185">Reference proteome</keyword>
<proteinExistence type="predicted"/>
<dbReference type="InterPro" id="IPR029044">
    <property type="entry name" value="Nucleotide-diphossugar_trans"/>
</dbReference>
<gene>
    <name evidence="2" type="ORF">IV494_11150</name>
</gene>
<evidence type="ECO:0000259" key="1">
    <source>
        <dbReference type="Pfam" id="PF00535"/>
    </source>
</evidence>
<dbReference type="EMBL" id="JADPVI010000003">
    <property type="protein sequence ID" value="MBF8457735.1"/>
    <property type="molecule type" value="Genomic_DNA"/>
</dbReference>
<dbReference type="RefSeq" id="WP_196080221.1">
    <property type="nucleotide sequence ID" value="NZ_JADPVI010000003.1"/>
</dbReference>
<organism evidence="2 3">
    <name type="scientific">Kaistella gelatinilytica</name>
    <dbReference type="NCBI Taxonomy" id="2787636"/>
    <lineage>
        <taxon>Bacteria</taxon>
        <taxon>Pseudomonadati</taxon>
        <taxon>Bacteroidota</taxon>
        <taxon>Flavobacteriia</taxon>
        <taxon>Flavobacteriales</taxon>
        <taxon>Weeksellaceae</taxon>
        <taxon>Chryseobacterium group</taxon>
        <taxon>Kaistella</taxon>
    </lineage>
</organism>